<feature type="compositionally biased region" description="Low complexity" evidence="5">
    <location>
        <begin position="160"/>
        <end position="171"/>
    </location>
</feature>
<dbReference type="Gene3D" id="6.10.140.2220">
    <property type="match status" value="1"/>
</dbReference>
<organism evidence="8 9">
    <name type="scientific">Blyttiomyces helicus</name>
    <dbReference type="NCBI Taxonomy" id="388810"/>
    <lineage>
        <taxon>Eukaryota</taxon>
        <taxon>Fungi</taxon>
        <taxon>Fungi incertae sedis</taxon>
        <taxon>Chytridiomycota</taxon>
        <taxon>Chytridiomycota incertae sedis</taxon>
        <taxon>Chytridiomycetes</taxon>
        <taxon>Chytridiomycetes incertae sedis</taxon>
        <taxon>Blyttiomyces</taxon>
    </lineage>
</organism>
<dbReference type="PROSITE" id="PS50865">
    <property type="entry name" value="ZF_MYND_2"/>
    <property type="match status" value="1"/>
</dbReference>
<protein>
    <recommendedName>
        <fullName evidence="7">MYND-type domain-containing protein</fullName>
    </recommendedName>
</protein>
<evidence type="ECO:0000259" key="7">
    <source>
        <dbReference type="PROSITE" id="PS50865"/>
    </source>
</evidence>
<feature type="domain" description="MYND-type" evidence="7">
    <location>
        <begin position="516"/>
        <end position="556"/>
    </location>
</feature>
<keyword evidence="3" id="KW-0862">Zinc</keyword>
<name>A0A4P9W8G3_9FUNG</name>
<feature type="region of interest" description="Disordered" evidence="5">
    <location>
        <begin position="156"/>
        <end position="305"/>
    </location>
</feature>
<keyword evidence="6" id="KW-1133">Transmembrane helix</keyword>
<keyword evidence="6" id="KW-0812">Transmembrane</keyword>
<evidence type="ECO:0000256" key="3">
    <source>
        <dbReference type="ARBA" id="ARBA00022833"/>
    </source>
</evidence>
<evidence type="ECO:0000313" key="8">
    <source>
        <dbReference type="EMBL" id="RKO86456.1"/>
    </source>
</evidence>
<evidence type="ECO:0000256" key="6">
    <source>
        <dbReference type="SAM" id="Phobius"/>
    </source>
</evidence>
<keyword evidence="2 4" id="KW-0863">Zinc-finger</keyword>
<sequence length="666" mass="71483">MAATGRGRHGLEIVRTTDLSDGCGYAQPAPPEIEDLEVVANALTAKTPRRLPSGSVVVDLVDTPRVLSRTVSPEGKIEAGVKRRRSVVAKKPTPSGDSSKDESHNTTSILDDNDDDEDFELPVAAAKKRRANTRPTIADSYSEGDAYVTAAAEPVESRLTAKSATPKLKPATPKPKPAPRSSKKPTAAGSINPPAPVPAPAPVVDDDPFAFVDERRSPGRPSPFRSVKPRASAPVVVDSDSDADCPAAGTWQNEPIPACIPKLAPTPKLKPTLKAKPKPFATASSDGEGAAEPSNRRASSRGSALKARAAMLENLDSEPRDDSDGDSEFSEHHPALARVPLWTTVRPSERFALPGWPSNAAEGCSPAFKPGFHGLCKYTDVFRQKRNFLPSAIDLAFTRRTFISTIEPLLDRVHCGLVRGILTKRKGDDETAAKYYRRAIALAESATEADRNILLWMDGAQQSGKPYDLDAPVPTAATHATYKIPLGPLLEGSDEDRRRFGNTVLERALYVHGSESKGCGASAVFKRLKYCRGCKRAAYCSTACQEGAWAVHRPSCRPPHSFVVGDLVRIGGLTNEAYQDHNGSIVEVQGPVADRARPLAHVPGPEEQPGGQAAAGPGGPCHQRSEIAWLRVASESLACQFILFFLVFLQCTLVFPLCPMWSSVGR</sequence>
<dbReference type="EMBL" id="KZ998183">
    <property type="protein sequence ID" value="RKO86456.1"/>
    <property type="molecule type" value="Genomic_DNA"/>
</dbReference>
<feature type="compositionally biased region" description="Low complexity" evidence="5">
    <location>
        <begin position="222"/>
        <end position="248"/>
    </location>
</feature>
<feature type="transmembrane region" description="Helical" evidence="6">
    <location>
        <begin position="641"/>
        <end position="661"/>
    </location>
</feature>
<gene>
    <name evidence="8" type="ORF">BDK51DRAFT_41017</name>
</gene>
<keyword evidence="6" id="KW-0472">Membrane</keyword>
<evidence type="ECO:0000256" key="4">
    <source>
        <dbReference type="PROSITE-ProRule" id="PRU00134"/>
    </source>
</evidence>
<evidence type="ECO:0000256" key="1">
    <source>
        <dbReference type="ARBA" id="ARBA00022723"/>
    </source>
</evidence>
<reference evidence="9" key="1">
    <citation type="journal article" date="2018" name="Nat. Microbiol.">
        <title>Leveraging single-cell genomics to expand the fungal tree of life.</title>
        <authorList>
            <person name="Ahrendt S.R."/>
            <person name="Quandt C.A."/>
            <person name="Ciobanu D."/>
            <person name="Clum A."/>
            <person name="Salamov A."/>
            <person name="Andreopoulos B."/>
            <person name="Cheng J.F."/>
            <person name="Woyke T."/>
            <person name="Pelin A."/>
            <person name="Henrissat B."/>
            <person name="Reynolds N.K."/>
            <person name="Benny G.L."/>
            <person name="Smith M.E."/>
            <person name="James T.Y."/>
            <person name="Grigoriev I.V."/>
        </authorList>
    </citation>
    <scope>NUCLEOTIDE SEQUENCE [LARGE SCALE GENOMIC DNA]</scope>
</reference>
<dbReference type="InterPro" id="IPR002893">
    <property type="entry name" value="Znf_MYND"/>
</dbReference>
<evidence type="ECO:0000256" key="2">
    <source>
        <dbReference type="ARBA" id="ARBA00022771"/>
    </source>
</evidence>
<proteinExistence type="predicted"/>
<evidence type="ECO:0000313" key="9">
    <source>
        <dbReference type="Proteomes" id="UP000269721"/>
    </source>
</evidence>
<accession>A0A4P9W8G3</accession>
<dbReference type="OrthoDB" id="9922773at2759"/>
<keyword evidence="9" id="KW-1185">Reference proteome</keyword>
<dbReference type="GO" id="GO:0008270">
    <property type="term" value="F:zinc ion binding"/>
    <property type="evidence" value="ECO:0007669"/>
    <property type="project" value="UniProtKB-KW"/>
</dbReference>
<dbReference type="Proteomes" id="UP000269721">
    <property type="component" value="Unassembled WGS sequence"/>
</dbReference>
<dbReference type="AlphaFoldDB" id="A0A4P9W8G3"/>
<dbReference type="SUPFAM" id="SSF144232">
    <property type="entry name" value="HIT/MYND zinc finger-like"/>
    <property type="match status" value="1"/>
</dbReference>
<feature type="region of interest" description="Disordered" evidence="5">
    <location>
        <begin position="77"/>
        <end position="118"/>
    </location>
</feature>
<feature type="compositionally biased region" description="Low complexity" evidence="5">
    <location>
        <begin position="261"/>
        <end position="270"/>
    </location>
</feature>
<dbReference type="Pfam" id="PF01753">
    <property type="entry name" value="zf-MYND"/>
    <property type="match status" value="1"/>
</dbReference>
<keyword evidence="1" id="KW-0479">Metal-binding</keyword>
<evidence type="ECO:0000256" key="5">
    <source>
        <dbReference type="SAM" id="MobiDB-lite"/>
    </source>
</evidence>